<dbReference type="AlphaFoldDB" id="A0A0W0FT73"/>
<evidence type="ECO:0000313" key="2">
    <source>
        <dbReference type="Proteomes" id="UP000054988"/>
    </source>
</evidence>
<protein>
    <recommendedName>
        <fullName evidence="3">TIR domain-containing protein</fullName>
    </recommendedName>
</protein>
<dbReference type="eggNOG" id="ENOG502SP6J">
    <property type="taxonomic scope" value="Eukaryota"/>
</dbReference>
<organism evidence="1 2">
    <name type="scientific">Moniliophthora roreri</name>
    <name type="common">Frosty pod rot fungus</name>
    <name type="synonym">Monilia roreri</name>
    <dbReference type="NCBI Taxonomy" id="221103"/>
    <lineage>
        <taxon>Eukaryota</taxon>
        <taxon>Fungi</taxon>
        <taxon>Dikarya</taxon>
        <taxon>Basidiomycota</taxon>
        <taxon>Agaricomycotina</taxon>
        <taxon>Agaricomycetes</taxon>
        <taxon>Agaricomycetidae</taxon>
        <taxon>Agaricales</taxon>
        <taxon>Marasmiineae</taxon>
        <taxon>Marasmiaceae</taxon>
        <taxon>Moniliophthora</taxon>
    </lineage>
</organism>
<gene>
    <name evidence="1" type="ORF">WG66_7993</name>
</gene>
<dbReference type="EMBL" id="LATX01001675">
    <property type="protein sequence ID" value="KTB39458.1"/>
    <property type="molecule type" value="Genomic_DNA"/>
</dbReference>
<comment type="caution">
    <text evidence="1">The sequence shown here is derived from an EMBL/GenBank/DDBJ whole genome shotgun (WGS) entry which is preliminary data.</text>
</comment>
<dbReference type="Proteomes" id="UP000054988">
    <property type="component" value="Unassembled WGS sequence"/>
</dbReference>
<sequence>MNSRQNEKGSKVARQVNAATYDCIIFYRWFTRDGKQERGRVMARLIAEVLESMGVAVWLDQHEMSRSSTREQVLDGIRKAFQRVRYVVILAAPGDWDRFVDHDDIHQWEWEMSLKSDKPVWVLQYDTCPEIRPHPIDLAHRMSSFSVLLAGLVLRRAIEVRTIMMDNVDATLQEVVGCNDATKIIPVPQVLPYSVDQKCPVKSWIRNRGLETLVFFSTLTLYSCYMLL</sequence>
<reference evidence="1 2" key="1">
    <citation type="submission" date="2015-12" db="EMBL/GenBank/DDBJ databases">
        <title>Draft genome sequence of Moniliophthora roreri, the causal agent of frosty pod rot of cacao.</title>
        <authorList>
            <person name="Aime M.C."/>
            <person name="Diaz-Valderrama J.R."/>
            <person name="Kijpornyongpan T."/>
            <person name="Phillips-Mora W."/>
        </authorList>
    </citation>
    <scope>NUCLEOTIDE SEQUENCE [LARGE SCALE GENOMIC DNA]</scope>
    <source>
        <strain evidence="1 2">MCA 2952</strain>
    </source>
</reference>
<evidence type="ECO:0008006" key="3">
    <source>
        <dbReference type="Google" id="ProtNLM"/>
    </source>
</evidence>
<evidence type="ECO:0000313" key="1">
    <source>
        <dbReference type="EMBL" id="KTB39458.1"/>
    </source>
</evidence>
<accession>A0A0W0FT73</accession>
<name>A0A0W0FT73_MONRR</name>
<proteinExistence type="predicted"/>